<evidence type="ECO:0000256" key="16">
    <source>
        <dbReference type="ARBA" id="ARBA00029440"/>
    </source>
</evidence>
<evidence type="ECO:0000313" key="20">
    <source>
        <dbReference type="Proteomes" id="UP000663292"/>
    </source>
</evidence>
<dbReference type="CDD" id="cd02808">
    <property type="entry name" value="GltS_FMN"/>
    <property type="match status" value="1"/>
</dbReference>
<evidence type="ECO:0000256" key="3">
    <source>
        <dbReference type="ARBA" id="ARBA00001974"/>
    </source>
</evidence>
<evidence type="ECO:0000256" key="7">
    <source>
        <dbReference type="ARBA" id="ARBA00022643"/>
    </source>
</evidence>
<evidence type="ECO:0000313" key="19">
    <source>
        <dbReference type="EMBL" id="QSG15604.1"/>
    </source>
</evidence>
<evidence type="ECO:0000256" key="8">
    <source>
        <dbReference type="ARBA" id="ARBA00022723"/>
    </source>
</evidence>
<dbReference type="PROSITE" id="PS51278">
    <property type="entry name" value="GATASE_TYPE_2"/>
    <property type="match status" value="1"/>
</dbReference>
<sequence>MDSTDTGKNRQLLDETAQKANCGVGITLDLSGEHDHDIIEDGLDLLENLDHRGARGAEPDTGDGAGILIQKPHAFFADEVDGLGEFDEYGVGMVFLPNDEPSAQLRSLIETAADGEGFDVVAWRSVPTDNSSLGETAVETEPDIEQFFVEPQDDRSPEELDSDLYVLRRVIENRVAERDPPGSDRFYVCSLDRRKIVYKGLLTNAQVRQYYPDLSDERVVSRLAFVHSRFSTNTLGAWELAHPYRNIIHNGEINTLRGNLNWMQAREPDLDSPAFGSDIEKLKPITDEDQSDTAVVDNVLELLVESGRSMPHALRMLVPEAWEQNAQLDQDRKDWYRYHSTINEPWDGPALIAYTDGFKVGAVLDRNGLRPCRYAVTEDDRLVMASEAGALELQEENVAHRDRLQPGQLFYADPEEGGIVSDDEMFDSLTDEKYGEWLEEQEVRLDDLDDGVERTPTYVDDEIAAYQRAFGYTLDHVEHLVEPMAEDGKDPVGAMGNDTPLSVLSSRNKTLFTYFKQLFAQVSNPPIDYIREETVTSLEQHVGHQRNLLGESPEHCRQLHLESPILTRQQQATIEDIDRNGVTAETIDITYEKGGDLQTAVEAVREQAVEAIENGAELLVLSDRNTGPDRVPIPSLLATGGVHHHLVREGLRTRTGLLVESGQPCAVHHFATLVGYGADAVTPYLAYETIENLVHEGIVDHDAEAALAQYRHAVEDGIQKVMAKMGISTLESYKGAQIFEAVGLDSGFVEEYFRGTENRTEGIGIDELEADLLERHEYGFEADISGSLHLDQGGELNWRRDGEFHQWNPTTIGKLQNAAQNDDYEAYREFASVINDQQERLQTLRGLLAFDTESRESIPIEEVQPVEEITQRFFTGSMSFGSLSKEAHETLAAGMNRVGGFAGTGEGGEPTERFGTERECANKQVASGRFGVTSNYLANAEMLEIKMAQGSKPGEGGHLPGEKVNEIIADTRSTTPGVPLISPPPHHDIYSIEDLAQLIHDLKCSNPDAGVHVKLVSEAGIGIIAAGVSKAKADSVLISGAAGGTGASPKTSIKNAGLPWELGLAEAQQVLVENGLRSRIKVRVDGGMKTGRDVVVGALLGAEEYGFGTAPLITCGCLMLRQCHNNTCSVGVATQDEELRDRFPGDPEYVATYMRHMAQEVREYMAELGFRSIDEMIGRVDLLEQKEVDHPKAKHVDLSALLWEPEGDDTRKTTEQNHHLEEKLDQQLLDAARPAIEDGDSVHVDLAAGNEDRTLGAMLSSEVSKAHGEDGLPEDTVSIDVEGTGGQSFGAFLTNGITMELEGNANDYCGKGLSGGKLIVETPEAADYEAGENILIGNVALYGGTDGEAYFNGRAGERFGVRNSGVKTVVEGVGDHGCEYMTGGVAVILGDTGKNFGAGMSGGEAYVLDESGDFAENVNRDMVSMESVESDRDRQMIKRMIQNHVRYTGSEKGQEILDHFEEYVDQFVKVMPDAYAEVVRQHLEDGEDIRVSPPAAPTTAANPTEGDD</sequence>
<organism evidence="19 20">
    <name type="scientific">Halapricum desulfuricans</name>
    <dbReference type="NCBI Taxonomy" id="2841257"/>
    <lineage>
        <taxon>Archaea</taxon>
        <taxon>Methanobacteriati</taxon>
        <taxon>Methanobacteriota</taxon>
        <taxon>Stenosarchaea group</taxon>
        <taxon>Halobacteria</taxon>
        <taxon>Halobacteriales</taxon>
        <taxon>Haloarculaceae</taxon>
        <taxon>Halapricum</taxon>
    </lineage>
</organism>
<keyword evidence="12" id="KW-0408">Iron</keyword>
<dbReference type="GO" id="GO:0015930">
    <property type="term" value="F:glutamate synthase activity"/>
    <property type="evidence" value="ECO:0007669"/>
    <property type="project" value="InterPro"/>
</dbReference>
<evidence type="ECO:0000256" key="6">
    <source>
        <dbReference type="ARBA" id="ARBA00022630"/>
    </source>
</evidence>
<reference evidence="19 20" key="1">
    <citation type="submission" date="2020-11" db="EMBL/GenBank/DDBJ databases">
        <title>Carbohydrate-dependent, anaerobic sulfur respiration: A novel catabolism in halophilic archaea.</title>
        <authorList>
            <person name="Sorokin D.Y."/>
            <person name="Messina E."/>
            <person name="Smedile F."/>
            <person name="La Cono V."/>
            <person name="Hallsworth J.E."/>
            <person name="Yakimov M.M."/>
        </authorList>
    </citation>
    <scope>NUCLEOTIDE SEQUENCE [LARGE SCALE GENOMIC DNA]</scope>
    <source>
        <strain evidence="19 20">HSR-Est</strain>
    </source>
</reference>
<dbReference type="SUPFAM" id="SSF56235">
    <property type="entry name" value="N-terminal nucleophile aminohydrolases (Ntn hydrolases)"/>
    <property type="match status" value="1"/>
</dbReference>
<dbReference type="SUPFAM" id="SSF69336">
    <property type="entry name" value="Alpha subunit of glutamate synthase, C-terminal domain"/>
    <property type="match status" value="1"/>
</dbReference>
<dbReference type="Gene3D" id="3.20.20.70">
    <property type="entry name" value="Aldolase class I"/>
    <property type="match status" value="2"/>
</dbReference>
<dbReference type="Gene3D" id="3.60.20.10">
    <property type="entry name" value="Glutamine Phosphoribosylpyrophosphate, subunit 1, domain 1"/>
    <property type="match status" value="1"/>
</dbReference>
<keyword evidence="5" id="KW-0028">Amino-acid biosynthesis</keyword>
<evidence type="ECO:0000256" key="11">
    <source>
        <dbReference type="ARBA" id="ARBA00023002"/>
    </source>
</evidence>
<dbReference type="InterPro" id="IPR036485">
    <property type="entry name" value="Glu_synth_asu_C_sf"/>
</dbReference>
<dbReference type="Pfam" id="PF00310">
    <property type="entry name" value="GATase_2"/>
    <property type="match status" value="1"/>
</dbReference>
<keyword evidence="9" id="KW-0274">FAD</keyword>
<dbReference type="Pfam" id="PF01645">
    <property type="entry name" value="Glu_synthase"/>
    <property type="match status" value="1"/>
</dbReference>
<evidence type="ECO:0000256" key="5">
    <source>
        <dbReference type="ARBA" id="ARBA00022605"/>
    </source>
</evidence>
<evidence type="ECO:0000256" key="10">
    <source>
        <dbReference type="ARBA" id="ARBA00022962"/>
    </source>
</evidence>
<dbReference type="Gene3D" id="2.160.20.60">
    <property type="entry name" value="Glutamate synthase, alpha subunit, C-terminal domain"/>
    <property type="match status" value="1"/>
</dbReference>
<dbReference type="GO" id="GO:0051538">
    <property type="term" value="F:3 iron, 4 sulfur cluster binding"/>
    <property type="evidence" value="ECO:0007669"/>
    <property type="project" value="UniProtKB-KW"/>
</dbReference>
<dbReference type="GO" id="GO:0046872">
    <property type="term" value="F:metal ion binding"/>
    <property type="evidence" value="ECO:0007669"/>
    <property type="project" value="UniProtKB-KW"/>
</dbReference>
<dbReference type="FunFam" id="3.60.20.10:FF:000001">
    <property type="entry name" value="Glutamate synthase, large subunit"/>
    <property type="match status" value="1"/>
</dbReference>
<dbReference type="Pfam" id="PF04898">
    <property type="entry name" value="Glu_syn_central"/>
    <property type="match status" value="1"/>
</dbReference>
<keyword evidence="8" id="KW-0479">Metal-binding</keyword>
<dbReference type="PANTHER" id="PTHR11938">
    <property type="entry name" value="FAD NADPH DEHYDROGENASE/OXIDOREDUCTASE"/>
    <property type="match status" value="1"/>
</dbReference>
<dbReference type="InterPro" id="IPR013785">
    <property type="entry name" value="Aldolase_TIM"/>
</dbReference>
<dbReference type="GO" id="GO:0019676">
    <property type="term" value="P:ammonia assimilation cycle"/>
    <property type="evidence" value="ECO:0007669"/>
    <property type="project" value="TreeGrafter"/>
</dbReference>
<proteinExistence type="inferred from homology"/>
<evidence type="ECO:0000256" key="1">
    <source>
        <dbReference type="ARBA" id="ARBA00001917"/>
    </source>
</evidence>
<feature type="compositionally biased region" description="Low complexity" evidence="17">
    <location>
        <begin position="1497"/>
        <end position="1508"/>
    </location>
</feature>
<evidence type="ECO:0000256" key="17">
    <source>
        <dbReference type="SAM" id="MobiDB-lite"/>
    </source>
</evidence>
<protein>
    <submittedName>
        <fullName evidence="19">Glutamate synthase</fullName>
    </submittedName>
</protein>
<name>A0A897NT46_9EURY</name>
<dbReference type="InterPro" id="IPR029055">
    <property type="entry name" value="Ntn_hydrolases_N"/>
</dbReference>
<comment type="cofactor">
    <cofactor evidence="2">
        <name>[3Fe-4S] cluster</name>
        <dbReference type="ChEBI" id="CHEBI:21137"/>
    </cofactor>
</comment>
<dbReference type="InterPro" id="IPR002489">
    <property type="entry name" value="Glu_synth_asu_C"/>
</dbReference>
<evidence type="ECO:0000256" key="13">
    <source>
        <dbReference type="ARBA" id="ARBA00023014"/>
    </source>
</evidence>
<feature type="domain" description="Glutamine amidotransferase type-2" evidence="18">
    <location>
        <begin position="22"/>
        <end position="415"/>
    </location>
</feature>
<keyword evidence="15" id="KW-0003">3Fe-4S</keyword>
<keyword evidence="20" id="KW-1185">Reference proteome</keyword>
<dbReference type="GeneID" id="68858722"/>
<dbReference type="InterPro" id="IPR006982">
    <property type="entry name" value="Glu_synth_centr_N"/>
</dbReference>
<dbReference type="InterPro" id="IPR002932">
    <property type="entry name" value="Glu_synthdom"/>
</dbReference>
<dbReference type="EMBL" id="CP064791">
    <property type="protein sequence ID" value="QSG15604.1"/>
    <property type="molecule type" value="Genomic_DNA"/>
</dbReference>
<dbReference type="CDD" id="cd00713">
    <property type="entry name" value="GltS"/>
    <property type="match status" value="1"/>
</dbReference>
<comment type="cofactor">
    <cofactor evidence="3">
        <name>FAD</name>
        <dbReference type="ChEBI" id="CHEBI:57692"/>
    </cofactor>
</comment>
<evidence type="ECO:0000256" key="9">
    <source>
        <dbReference type="ARBA" id="ARBA00022827"/>
    </source>
</evidence>
<keyword evidence="7" id="KW-0288">FMN</keyword>
<dbReference type="NCBIfam" id="NF008730">
    <property type="entry name" value="PRK11750.1"/>
    <property type="match status" value="1"/>
</dbReference>
<dbReference type="SUPFAM" id="SSF51395">
    <property type="entry name" value="FMN-linked oxidoreductases"/>
    <property type="match status" value="1"/>
</dbReference>
<gene>
    <name evidence="19" type="primary">gltB2</name>
    <name evidence="19" type="ORF">HSEST_2088</name>
</gene>
<keyword evidence="11" id="KW-0560">Oxidoreductase</keyword>
<dbReference type="RefSeq" id="WP_229120867.1">
    <property type="nucleotide sequence ID" value="NZ_CP064791.1"/>
</dbReference>
<comment type="pathway">
    <text evidence="16">Amino-acid biosynthesis.</text>
</comment>
<feature type="region of interest" description="Disordered" evidence="17">
    <location>
        <begin position="1485"/>
        <end position="1508"/>
    </location>
</feature>
<evidence type="ECO:0000259" key="18">
    <source>
        <dbReference type="PROSITE" id="PS51278"/>
    </source>
</evidence>
<evidence type="ECO:0000256" key="12">
    <source>
        <dbReference type="ARBA" id="ARBA00023004"/>
    </source>
</evidence>
<dbReference type="Pfam" id="PF01493">
    <property type="entry name" value="GXGXG"/>
    <property type="match status" value="1"/>
</dbReference>
<keyword evidence="6" id="KW-0285">Flavoprotein</keyword>
<dbReference type="PANTHER" id="PTHR11938:SF133">
    <property type="entry name" value="GLUTAMATE SYNTHASE (NADH)"/>
    <property type="match status" value="1"/>
</dbReference>
<comment type="cofactor">
    <cofactor evidence="1">
        <name>FMN</name>
        <dbReference type="ChEBI" id="CHEBI:58210"/>
    </cofactor>
</comment>
<accession>A0A897NT46</accession>
<dbReference type="Proteomes" id="UP000663292">
    <property type="component" value="Chromosome"/>
</dbReference>
<evidence type="ECO:0000256" key="15">
    <source>
        <dbReference type="ARBA" id="ARBA00023291"/>
    </source>
</evidence>
<dbReference type="FunFam" id="2.160.20.60:FF:000001">
    <property type="entry name" value="Glutamate synthase, large subunit"/>
    <property type="match status" value="1"/>
</dbReference>
<comment type="similarity">
    <text evidence="4">Belongs to the glutamate synthase family.</text>
</comment>
<dbReference type="GO" id="GO:0006537">
    <property type="term" value="P:glutamate biosynthetic process"/>
    <property type="evidence" value="ECO:0007669"/>
    <property type="project" value="UniProtKB-KW"/>
</dbReference>
<dbReference type="CDD" id="cd00982">
    <property type="entry name" value="gltB_C"/>
    <property type="match status" value="1"/>
</dbReference>
<keyword evidence="10" id="KW-0315">Glutamine amidotransferase</keyword>
<evidence type="ECO:0000256" key="4">
    <source>
        <dbReference type="ARBA" id="ARBA00009716"/>
    </source>
</evidence>
<evidence type="ECO:0000256" key="2">
    <source>
        <dbReference type="ARBA" id="ARBA00001927"/>
    </source>
</evidence>
<keyword evidence="13" id="KW-0411">Iron-sulfur</keyword>
<evidence type="ECO:0000256" key="14">
    <source>
        <dbReference type="ARBA" id="ARBA00023164"/>
    </source>
</evidence>
<keyword evidence="14" id="KW-0314">Glutamate biosynthesis</keyword>
<dbReference type="InterPro" id="IPR050711">
    <property type="entry name" value="ET-N_metabolism_enzyme"/>
</dbReference>
<dbReference type="InterPro" id="IPR017932">
    <property type="entry name" value="GATase_2_dom"/>
</dbReference>
<dbReference type="FunFam" id="3.20.20.70:FF:000031">
    <property type="entry name" value="Glutamate synthase 1 [NADH]"/>
    <property type="match status" value="1"/>
</dbReference>